<evidence type="ECO:0000256" key="3">
    <source>
        <dbReference type="SAM" id="Phobius"/>
    </source>
</evidence>
<reference evidence="5" key="2">
    <citation type="submission" date="2019-02" db="EMBL/GenBank/DDBJ databases">
        <title>Granulicella sibirica sp. nov., a psychrotolerant acidobacterium isolated from an organic soil layer in forested tundra, West Siberia.</title>
        <authorList>
            <person name="Oshkin I.Y."/>
            <person name="Kulichevskaya I.S."/>
            <person name="Rijpstra W.I.C."/>
            <person name="Sinninghe Damste J.S."/>
            <person name="Rakitin A.L."/>
            <person name="Ravin N.V."/>
            <person name="Dedysh S.N."/>
        </authorList>
    </citation>
    <scope>NUCLEOTIDE SEQUENCE [LARGE SCALE GENOMIC DNA]</scope>
    <source>
        <strain evidence="5">AF10</strain>
    </source>
</reference>
<keyword evidence="3" id="KW-0812">Transmembrane</keyword>
<dbReference type="SUPFAM" id="SSF56300">
    <property type="entry name" value="Metallo-dependent phosphatases"/>
    <property type="match status" value="1"/>
</dbReference>
<protein>
    <submittedName>
        <fullName evidence="4">Acid sphingomyelinase-like phosphodiesterase 3b</fullName>
    </submittedName>
</protein>
<evidence type="ECO:0000256" key="1">
    <source>
        <dbReference type="ARBA" id="ARBA00022801"/>
    </source>
</evidence>
<accession>A0A4Q0SYA9</accession>
<comment type="caution">
    <text evidence="4">The sequence shown here is derived from an EMBL/GenBank/DDBJ whole genome shotgun (WGS) entry which is preliminary data.</text>
</comment>
<sequence>MSNREAVSNEVIGALHQRISFALEILLVLLVMALSGAKDMCAQAKAAQAPGSHIPVVMLSDLHFDPFHDPAKVRLLVKASVANWDHILEAPDDPGQQTAFATVQGKCKAKENSDTPFALLKSSLLAAKGQAPEVAFVTVSGDLLVHDLDCRYRATMDLEASTTDDQSVSAAFAEKTTIYVINKIKAAFPRVPVYIALGNNDSRCNHNRLDPHDAYLKASASAVADGWRGVSPSEKAAALGTFESAGYYALTIPAPISRTRLLVVNDIYMMPKYATCDGDDNDTQGAREQTAWLQSQLEKSRRNGERVWLLGHLPPAVNADNLSAETGAFCASGKVVKFQSTDDLANEMAAYPDILKLGIFGHTHMDELRLLRAKGGGVPVKVVGSVSPVSGNRPSFVVGLVDLASSKLVDYTVYEASNSTGVGTKWPKEYAFDETYHEADFSAESLSDLISRFRDDTTAAGQESRSYEEYYSKGSTATKKSFSWPAYVCALDNSTAAAFKACVCQEK</sequence>
<dbReference type="InterPro" id="IPR029052">
    <property type="entry name" value="Metallo-depent_PP-like"/>
</dbReference>
<organism evidence="4 5">
    <name type="scientific">Granulicella sibirica</name>
    <dbReference type="NCBI Taxonomy" id="2479048"/>
    <lineage>
        <taxon>Bacteria</taxon>
        <taxon>Pseudomonadati</taxon>
        <taxon>Acidobacteriota</taxon>
        <taxon>Terriglobia</taxon>
        <taxon>Terriglobales</taxon>
        <taxon>Acidobacteriaceae</taxon>
        <taxon>Granulicella</taxon>
    </lineage>
</organism>
<keyword evidence="1" id="KW-0378">Hydrolase</keyword>
<keyword evidence="3" id="KW-1133">Transmembrane helix</keyword>
<keyword evidence="2" id="KW-0325">Glycoprotein</keyword>
<keyword evidence="5" id="KW-1185">Reference proteome</keyword>
<dbReference type="OrthoDB" id="106957at2"/>
<dbReference type="AlphaFoldDB" id="A0A4Q0SYA9"/>
<gene>
    <name evidence="4" type="ORF">GRAN_4822</name>
</gene>
<evidence type="ECO:0000313" key="4">
    <source>
        <dbReference type="EMBL" id="RXH54171.1"/>
    </source>
</evidence>
<reference evidence="4 5" key="1">
    <citation type="submission" date="2018-11" db="EMBL/GenBank/DDBJ databases">
        <authorList>
            <person name="Mardanov A.V."/>
            <person name="Ravin N.V."/>
            <person name="Dedysh S.N."/>
        </authorList>
    </citation>
    <scope>NUCLEOTIDE SEQUENCE [LARGE SCALE GENOMIC DNA]</scope>
    <source>
        <strain evidence="4 5">AF10</strain>
    </source>
</reference>
<dbReference type="PANTHER" id="PTHR10340">
    <property type="entry name" value="SPHINGOMYELIN PHOSPHODIESTERASE"/>
    <property type="match status" value="1"/>
</dbReference>
<dbReference type="Gene3D" id="3.60.21.10">
    <property type="match status" value="1"/>
</dbReference>
<dbReference type="PANTHER" id="PTHR10340:SF57">
    <property type="entry name" value="METALLOPHOS DOMAIN-CONTAINING PROTEIN"/>
    <property type="match status" value="1"/>
</dbReference>
<feature type="transmembrane region" description="Helical" evidence="3">
    <location>
        <begin position="21"/>
        <end position="37"/>
    </location>
</feature>
<evidence type="ECO:0000256" key="2">
    <source>
        <dbReference type="ARBA" id="ARBA00023180"/>
    </source>
</evidence>
<proteinExistence type="predicted"/>
<name>A0A4Q0SYA9_9BACT</name>
<evidence type="ECO:0000313" key="5">
    <source>
        <dbReference type="Proteomes" id="UP000289437"/>
    </source>
</evidence>
<dbReference type="Proteomes" id="UP000289437">
    <property type="component" value="Unassembled WGS sequence"/>
</dbReference>
<keyword evidence="3" id="KW-0472">Membrane</keyword>
<dbReference type="RefSeq" id="WP_128915410.1">
    <property type="nucleotide sequence ID" value="NZ_RDSM01000005.1"/>
</dbReference>
<dbReference type="EMBL" id="RDSM01000005">
    <property type="protein sequence ID" value="RXH54171.1"/>
    <property type="molecule type" value="Genomic_DNA"/>
</dbReference>
<dbReference type="GO" id="GO:0016787">
    <property type="term" value="F:hydrolase activity"/>
    <property type="evidence" value="ECO:0007669"/>
    <property type="project" value="UniProtKB-KW"/>
</dbReference>